<dbReference type="PROSITE" id="PS51767">
    <property type="entry name" value="PEPTIDASE_A1"/>
    <property type="match status" value="1"/>
</dbReference>
<dbReference type="GO" id="GO:0005576">
    <property type="term" value="C:extracellular region"/>
    <property type="evidence" value="ECO:0007669"/>
    <property type="project" value="TreeGrafter"/>
</dbReference>
<dbReference type="PANTHER" id="PTHR47967:SF13">
    <property type="entry name" value="ASPARTYL PROTEASE UND-RELATED"/>
    <property type="match status" value="1"/>
</dbReference>
<dbReference type="Pfam" id="PF14541">
    <property type="entry name" value="TAXi_C"/>
    <property type="match status" value="1"/>
</dbReference>
<evidence type="ECO:0000259" key="8">
    <source>
        <dbReference type="PROSITE" id="PS51767"/>
    </source>
</evidence>
<keyword evidence="3 7" id="KW-0064">Aspartyl protease</keyword>
<dbReference type="PROSITE" id="PS00141">
    <property type="entry name" value="ASP_PROTEASE"/>
    <property type="match status" value="1"/>
</dbReference>
<dbReference type="InterPro" id="IPR021109">
    <property type="entry name" value="Peptidase_aspartic_dom_sf"/>
</dbReference>
<dbReference type="InterPro" id="IPR033121">
    <property type="entry name" value="PEPTIDASE_A1"/>
</dbReference>
<accession>A0A6D2K9W8</accession>
<keyword evidence="10" id="KW-1185">Reference proteome</keyword>
<dbReference type="PRINTS" id="PR00792">
    <property type="entry name" value="PEPSIN"/>
</dbReference>
<sequence>MSETESAAISHIYPHQNPPIFLTQISIGEPAVPLLLIVDTGSSFTWIKCGACNTCHSQLPGYDPMVSLTYKSVSCDNSSYSSSPALFPVKKTGECHYRQVYFHGSESRGTLAKETIQFETDDDGFVSIQNVDFGCAQDIINGSDVGSGVLGLAYENLSILKHFENKFSLCFETLSNDPNSGHSFLALGDGARTTGQSTVLFMKYGHYHVDLETISVNGRDIPNYLTHIKGNTIIDTGTTLLNLAGKSYNELKSHIDSFLDGHLNSFIDGNLVCYNGTIQRQLQRLPRITLTFYKGASLELDPTSLFHQFSDKYFCLAVMMTPEEIDLNIIGITALQNYNVGFDLEDETIFFDKISCDYLN</sequence>
<dbReference type="Pfam" id="PF14543">
    <property type="entry name" value="TAXi_N"/>
    <property type="match status" value="1"/>
</dbReference>
<evidence type="ECO:0000313" key="10">
    <source>
        <dbReference type="Proteomes" id="UP000467841"/>
    </source>
</evidence>
<gene>
    <name evidence="9" type="ORF">MERR_LOCUS36186</name>
</gene>
<evidence type="ECO:0000256" key="6">
    <source>
        <dbReference type="PIRSR" id="PIRSR601461-1"/>
    </source>
</evidence>
<dbReference type="AlphaFoldDB" id="A0A6D2K9W8"/>
<evidence type="ECO:0000256" key="4">
    <source>
        <dbReference type="ARBA" id="ARBA00022801"/>
    </source>
</evidence>
<dbReference type="InterPro" id="IPR051708">
    <property type="entry name" value="Plant_Aspart_Prot_A1"/>
</dbReference>
<dbReference type="PANTHER" id="PTHR47967">
    <property type="entry name" value="OS07G0603500 PROTEIN-RELATED"/>
    <property type="match status" value="1"/>
</dbReference>
<protein>
    <recommendedName>
        <fullName evidence="8">Peptidase A1 domain-containing protein</fullName>
    </recommendedName>
</protein>
<dbReference type="CDD" id="cd05476">
    <property type="entry name" value="pepsin_A_like_plant"/>
    <property type="match status" value="1"/>
</dbReference>
<comment type="caution">
    <text evidence="9">The sequence shown here is derived from an EMBL/GenBank/DDBJ whole genome shotgun (WGS) entry which is preliminary data.</text>
</comment>
<dbReference type="InterPro" id="IPR034161">
    <property type="entry name" value="Pepsin-like_plant"/>
</dbReference>
<evidence type="ECO:0000256" key="2">
    <source>
        <dbReference type="ARBA" id="ARBA00022670"/>
    </source>
</evidence>
<dbReference type="SUPFAM" id="SSF50630">
    <property type="entry name" value="Acid proteases"/>
    <property type="match status" value="1"/>
</dbReference>
<proteinExistence type="inferred from homology"/>
<feature type="active site" evidence="6">
    <location>
        <position position="235"/>
    </location>
</feature>
<keyword evidence="5" id="KW-0325">Glycoprotein</keyword>
<evidence type="ECO:0000256" key="7">
    <source>
        <dbReference type="RuleBase" id="RU000454"/>
    </source>
</evidence>
<evidence type="ECO:0000256" key="3">
    <source>
        <dbReference type="ARBA" id="ARBA00022750"/>
    </source>
</evidence>
<evidence type="ECO:0000256" key="1">
    <source>
        <dbReference type="ARBA" id="ARBA00007447"/>
    </source>
</evidence>
<dbReference type="InterPro" id="IPR001461">
    <property type="entry name" value="Aspartic_peptidase_A1"/>
</dbReference>
<dbReference type="Gene3D" id="2.40.70.10">
    <property type="entry name" value="Acid Proteases"/>
    <property type="match status" value="2"/>
</dbReference>
<dbReference type="Proteomes" id="UP000467841">
    <property type="component" value="Unassembled WGS sequence"/>
</dbReference>
<comment type="similarity">
    <text evidence="1 7">Belongs to the peptidase A1 family.</text>
</comment>
<dbReference type="EMBL" id="CACVBM020001401">
    <property type="protein sequence ID" value="CAA7048951.1"/>
    <property type="molecule type" value="Genomic_DNA"/>
</dbReference>
<organism evidence="9 10">
    <name type="scientific">Microthlaspi erraticum</name>
    <dbReference type="NCBI Taxonomy" id="1685480"/>
    <lineage>
        <taxon>Eukaryota</taxon>
        <taxon>Viridiplantae</taxon>
        <taxon>Streptophyta</taxon>
        <taxon>Embryophyta</taxon>
        <taxon>Tracheophyta</taxon>
        <taxon>Spermatophyta</taxon>
        <taxon>Magnoliopsida</taxon>
        <taxon>eudicotyledons</taxon>
        <taxon>Gunneridae</taxon>
        <taxon>Pentapetalae</taxon>
        <taxon>rosids</taxon>
        <taxon>malvids</taxon>
        <taxon>Brassicales</taxon>
        <taxon>Brassicaceae</taxon>
        <taxon>Coluteocarpeae</taxon>
        <taxon>Microthlaspi</taxon>
    </lineage>
</organism>
<reference evidence="9" key="1">
    <citation type="submission" date="2020-01" db="EMBL/GenBank/DDBJ databases">
        <authorList>
            <person name="Mishra B."/>
        </authorList>
    </citation>
    <scope>NUCLEOTIDE SEQUENCE [LARGE SCALE GENOMIC DNA]</scope>
</reference>
<dbReference type="InterPro" id="IPR032799">
    <property type="entry name" value="TAXi_C"/>
</dbReference>
<dbReference type="InterPro" id="IPR032861">
    <property type="entry name" value="TAXi_N"/>
</dbReference>
<dbReference type="OrthoDB" id="771136at2759"/>
<dbReference type="InterPro" id="IPR001969">
    <property type="entry name" value="Aspartic_peptidase_AS"/>
</dbReference>
<feature type="active site" evidence="6">
    <location>
        <position position="39"/>
    </location>
</feature>
<name>A0A6D2K9W8_9BRAS</name>
<feature type="domain" description="Peptidase A1" evidence="8">
    <location>
        <begin position="21"/>
        <end position="352"/>
    </location>
</feature>
<keyword evidence="2 7" id="KW-0645">Protease</keyword>
<evidence type="ECO:0000256" key="5">
    <source>
        <dbReference type="ARBA" id="ARBA00023180"/>
    </source>
</evidence>
<dbReference type="GO" id="GO:0006508">
    <property type="term" value="P:proteolysis"/>
    <property type="evidence" value="ECO:0007669"/>
    <property type="project" value="UniProtKB-KW"/>
</dbReference>
<evidence type="ECO:0000313" key="9">
    <source>
        <dbReference type="EMBL" id="CAA7048951.1"/>
    </source>
</evidence>
<dbReference type="GO" id="GO:0004190">
    <property type="term" value="F:aspartic-type endopeptidase activity"/>
    <property type="evidence" value="ECO:0007669"/>
    <property type="project" value="UniProtKB-KW"/>
</dbReference>
<keyword evidence="4 7" id="KW-0378">Hydrolase</keyword>